<keyword evidence="1" id="KW-0812">Transmembrane</keyword>
<organism evidence="2">
    <name type="scientific">Fagus sylvatica</name>
    <name type="common">Beechnut</name>
    <dbReference type="NCBI Taxonomy" id="28930"/>
    <lineage>
        <taxon>Eukaryota</taxon>
        <taxon>Viridiplantae</taxon>
        <taxon>Streptophyta</taxon>
        <taxon>Embryophyta</taxon>
        <taxon>Tracheophyta</taxon>
        <taxon>Spermatophyta</taxon>
        <taxon>Magnoliopsida</taxon>
        <taxon>eudicotyledons</taxon>
        <taxon>Gunneridae</taxon>
        <taxon>Pentapetalae</taxon>
        <taxon>rosids</taxon>
        <taxon>fabids</taxon>
        <taxon>Fagales</taxon>
        <taxon>Fagaceae</taxon>
        <taxon>Fagus</taxon>
    </lineage>
</organism>
<protein>
    <submittedName>
        <fullName evidence="2">Uncharacterized protein</fullName>
    </submittedName>
</protein>
<evidence type="ECO:0000256" key="1">
    <source>
        <dbReference type="SAM" id="Phobius"/>
    </source>
</evidence>
<reference evidence="2" key="1">
    <citation type="submission" date="2018-02" db="EMBL/GenBank/DDBJ databases">
        <authorList>
            <person name="Cohen D.B."/>
            <person name="Kent A.D."/>
        </authorList>
    </citation>
    <scope>NUCLEOTIDE SEQUENCE</scope>
</reference>
<dbReference type="InterPro" id="IPR036259">
    <property type="entry name" value="MFS_trans_sf"/>
</dbReference>
<feature type="transmembrane region" description="Helical" evidence="1">
    <location>
        <begin position="39"/>
        <end position="59"/>
    </location>
</feature>
<dbReference type="PANTHER" id="PTHR11654">
    <property type="entry name" value="OLIGOPEPTIDE TRANSPORTER-RELATED"/>
    <property type="match status" value="1"/>
</dbReference>
<name>A0A2N9H912_FAGSY</name>
<dbReference type="EMBL" id="OIVN01003010">
    <property type="protein sequence ID" value="SPD08171.1"/>
    <property type="molecule type" value="Genomic_DNA"/>
</dbReference>
<sequence length="203" mass="23505">MTLGKSGIGFLLRAFLADQLCERDSPNVDEDQLSGRTNVWWRIAWFFGSIIALFWLSYVPWKEKFMVSALVMGASLVFFLCGFKLYFYRRPWKPSWRLDKAAIIEGTSSIGQQEQVNLGNLCSVEQVEDEAPPSTRSYFRWRTWPAGAATRRHYARLEDEMDDMQSPPHVVNLESVEELSLLTHSFNEDEELFLDVEPNSHQD</sequence>
<dbReference type="AlphaFoldDB" id="A0A2N9H912"/>
<dbReference type="Gene3D" id="1.20.1250.20">
    <property type="entry name" value="MFS general substrate transporter like domains"/>
    <property type="match status" value="1"/>
</dbReference>
<dbReference type="SUPFAM" id="SSF103473">
    <property type="entry name" value="MFS general substrate transporter"/>
    <property type="match status" value="1"/>
</dbReference>
<keyword evidence="1" id="KW-1133">Transmembrane helix</keyword>
<keyword evidence="1" id="KW-0472">Membrane</keyword>
<evidence type="ECO:0000313" key="2">
    <source>
        <dbReference type="EMBL" id="SPD08171.1"/>
    </source>
</evidence>
<gene>
    <name evidence="2" type="ORF">FSB_LOCUS36053</name>
</gene>
<proteinExistence type="predicted"/>
<feature type="transmembrane region" description="Helical" evidence="1">
    <location>
        <begin position="65"/>
        <end position="87"/>
    </location>
</feature>
<accession>A0A2N9H912</accession>